<comment type="caution">
    <text evidence="1">The sequence shown here is derived from an EMBL/GenBank/DDBJ whole genome shotgun (WGS) entry which is preliminary data.</text>
</comment>
<reference evidence="1 2" key="1">
    <citation type="submission" date="2018-04" db="EMBL/GenBank/DDBJ databases">
        <title>Genome sequencing reveals highly heavy metal resistance and biotechnology application of the novel Enterobacter cloacae amazonensis isolated from wastewater river in Manaus - Amazonas.</title>
        <authorList>
            <person name="Astolfi M.C.T."/>
            <person name="Carvalho E.B.D.S."/>
            <person name="Lacerda L.B."/>
            <person name="Pinto M.V."/>
            <person name="Nogueira V.B."/>
            <person name="Barros A.M."/>
            <person name="Astolfi-Filho S."/>
        </authorList>
    </citation>
    <scope>NUCLEOTIDE SEQUENCE [LARGE SCALE GENOMIC DNA]</scope>
    <source>
        <strain evidence="2">amazonensis</strain>
    </source>
</reference>
<evidence type="ECO:0000313" key="1">
    <source>
        <dbReference type="EMBL" id="PTM34196.1"/>
    </source>
</evidence>
<protein>
    <submittedName>
        <fullName evidence="1">AlpA family phage regulatory protein</fullName>
    </submittedName>
</protein>
<organism evidence="1 2">
    <name type="scientific">Enterobacter cloacae</name>
    <dbReference type="NCBI Taxonomy" id="550"/>
    <lineage>
        <taxon>Bacteria</taxon>
        <taxon>Pseudomonadati</taxon>
        <taxon>Pseudomonadota</taxon>
        <taxon>Gammaproteobacteria</taxon>
        <taxon>Enterobacterales</taxon>
        <taxon>Enterobacteriaceae</taxon>
        <taxon>Enterobacter</taxon>
        <taxon>Enterobacter cloacae complex</taxon>
    </lineage>
</organism>
<dbReference type="Proteomes" id="UP000241614">
    <property type="component" value="Unassembled WGS sequence"/>
</dbReference>
<evidence type="ECO:0000313" key="2">
    <source>
        <dbReference type="Proteomes" id="UP000241614"/>
    </source>
</evidence>
<name>A0A2T4XWA2_ENTCL</name>
<sequence length="63" mass="7171">MTDTSLIPEKEVMNKLGVSSRQTIWNYTNRHGFPKPVRTHPKAYLREAVDGWILNGGVNQKCS</sequence>
<gene>
    <name evidence="1" type="ORF">DA103_16665</name>
</gene>
<dbReference type="RefSeq" id="WP_028018495.1">
    <property type="nucleotide sequence ID" value="NZ_JAWDAX010000033.1"/>
</dbReference>
<dbReference type="AlphaFoldDB" id="A0A2T4XWA2"/>
<dbReference type="OrthoDB" id="6465493at2"/>
<dbReference type="EMBL" id="PZPP01000015">
    <property type="protein sequence ID" value="PTM34196.1"/>
    <property type="molecule type" value="Genomic_DNA"/>
</dbReference>
<proteinExistence type="predicted"/>
<accession>A0A2T4XWA2</accession>